<evidence type="ECO:0000313" key="3">
    <source>
        <dbReference type="Proteomes" id="UP000829925"/>
    </source>
</evidence>
<dbReference type="AlphaFoldDB" id="A0A8T9SZ07"/>
<evidence type="ECO:0000313" key="2">
    <source>
        <dbReference type="EMBL" id="UOR07318.1"/>
    </source>
</evidence>
<evidence type="ECO:0000256" key="1">
    <source>
        <dbReference type="SAM" id="SignalP"/>
    </source>
</evidence>
<dbReference type="RefSeq" id="WP_245096976.1">
    <property type="nucleotide sequence ID" value="NZ_CP095053.1"/>
</dbReference>
<name>A0A8T9SZ07_9BACT</name>
<protein>
    <submittedName>
        <fullName evidence="2">Uncharacterized protein</fullName>
    </submittedName>
</protein>
<dbReference type="KEGG" id="haei:MUN82_09500"/>
<proteinExistence type="predicted"/>
<accession>A0A8T9SZ07</accession>
<sequence length="148" mass="16336">MKKTVYTFLLVVYAQLAHAQSSATTSRDDDTILLDLAESPEASWKRLAHILVARGYSIEHSDKDLLTLSTYALGSDAFPVRVTGTVVNNTLLLRIYEQNAVTHVPMPIAVVRRRGGGNSEWRELEAIAQEFGGTKRYTVSATTLANKL</sequence>
<reference evidence="2 3" key="1">
    <citation type="submission" date="2022-04" db="EMBL/GenBank/DDBJ databases">
        <title>Hymenobacter sp. isolated from the air.</title>
        <authorList>
            <person name="Won M."/>
            <person name="Lee C.-M."/>
            <person name="Woen H.-Y."/>
            <person name="Kwon S.-W."/>
        </authorList>
    </citation>
    <scope>NUCLEOTIDE SEQUENCE [LARGE SCALE GENOMIC DNA]</scope>
    <source>
        <strain evidence="3">5413 J-13</strain>
    </source>
</reference>
<gene>
    <name evidence="2" type="ORF">MUN82_09500</name>
</gene>
<organism evidence="2 3">
    <name type="scientific">Hymenobacter aerilatus</name>
    <dbReference type="NCBI Taxonomy" id="2932251"/>
    <lineage>
        <taxon>Bacteria</taxon>
        <taxon>Pseudomonadati</taxon>
        <taxon>Bacteroidota</taxon>
        <taxon>Cytophagia</taxon>
        <taxon>Cytophagales</taxon>
        <taxon>Hymenobacteraceae</taxon>
        <taxon>Hymenobacter</taxon>
    </lineage>
</organism>
<feature type="signal peptide" evidence="1">
    <location>
        <begin position="1"/>
        <end position="19"/>
    </location>
</feature>
<keyword evidence="1" id="KW-0732">Signal</keyword>
<dbReference type="EMBL" id="CP095053">
    <property type="protein sequence ID" value="UOR07318.1"/>
    <property type="molecule type" value="Genomic_DNA"/>
</dbReference>
<keyword evidence="3" id="KW-1185">Reference proteome</keyword>
<dbReference type="Proteomes" id="UP000829925">
    <property type="component" value="Chromosome"/>
</dbReference>
<feature type="chain" id="PRO_5035940421" evidence="1">
    <location>
        <begin position="20"/>
        <end position="148"/>
    </location>
</feature>